<sequence length="195" mass="21910">MNYAEIKNFDIANGEGVRTTLFVSGCRRGCKNCFNEVAWNFAAGKPFTREVEDQIIESLRPVYIDGLTLLGGEPMEPENQAGLVDFLERVRKEFPRDAPASKTIWCFTGDTLEAELLEGGRHHTDVTDRLLECIDVLVDGPFVQDLYDITLRFRGSSNQRLIDMSRTRERLAAGFAPAEAVCLWDDGPVYATHSM</sequence>
<evidence type="ECO:0000256" key="2">
    <source>
        <dbReference type="ARBA" id="ARBA00003852"/>
    </source>
</evidence>
<keyword evidence="5" id="KW-0004">4Fe-4S</keyword>
<dbReference type="EMBL" id="QSRJ01000002">
    <property type="protein sequence ID" value="RGL11637.1"/>
    <property type="molecule type" value="Genomic_DNA"/>
</dbReference>
<dbReference type="SUPFAM" id="SSF102114">
    <property type="entry name" value="Radical SAM enzymes"/>
    <property type="match status" value="1"/>
</dbReference>
<reference evidence="13 14" key="1">
    <citation type="submission" date="2018-08" db="EMBL/GenBank/DDBJ databases">
        <title>A genome reference for cultivated species of the human gut microbiota.</title>
        <authorList>
            <person name="Zou Y."/>
            <person name="Xue W."/>
            <person name="Luo G."/>
        </authorList>
    </citation>
    <scope>NUCLEOTIDE SEQUENCE [LARGE SCALE GENOMIC DNA]</scope>
    <source>
        <strain evidence="13 14">TF08-14</strain>
    </source>
</reference>
<keyword evidence="8 12" id="KW-0560">Oxidoreductase</keyword>
<dbReference type="SFLD" id="SFLDF00299">
    <property type="entry name" value="anaerobic_ribonucleoside-triph"/>
    <property type="match status" value="1"/>
</dbReference>
<dbReference type="Pfam" id="PF13353">
    <property type="entry name" value="Fer4_12"/>
    <property type="match status" value="1"/>
</dbReference>
<comment type="similarity">
    <text evidence="3 12">Belongs to the organic radical-activating enzymes family.</text>
</comment>
<gene>
    <name evidence="13" type="primary">nrdG</name>
    <name evidence="13" type="ORF">DXC81_02290</name>
</gene>
<dbReference type="RefSeq" id="WP_117678987.1">
    <property type="nucleotide sequence ID" value="NZ_CAJJKC010000003.1"/>
</dbReference>
<proteinExistence type="inferred from homology"/>
<keyword evidence="7" id="KW-0479">Metal-binding</keyword>
<dbReference type="SFLD" id="SFLDS00029">
    <property type="entry name" value="Radical_SAM"/>
    <property type="match status" value="1"/>
</dbReference>
<evidence type="ECO:0000256" key="7">
    <source>
        <dbReference type="ARBA" id="ARBA00022723"/>
    </source>
</evidence>
<dbReference type="EC" id="1.97.1.-" evidence="12"/>
<dbReference type="SFLD" id="SFLDG01066">
    <property type="entry name" value="organic_radical-activating_enz"/>
    <property type="match status" value="1"/>
</dbReference>
<evidence type="ECO:0000313" key="14">
    <source>
        <dbReference type="Proteomes" id="UP000260943"/>
    </source>
</evidence>
<dbReference type="GO" id="GO:0043365">
    <property type="term" value="F:[formate-C-acetyltransferase]-activating enzyme activity"/>
    <property type="evidence" value="ECO:0007669"/>
    <property type="project" value="InterPro"/>
</dbReference>
<comment type="caution">
    <text evidence="13">The sequence shown here is derived from an EMBL/GenBank/DDBJ whole genome shotgun (WGS) entry which is preliminary data.</text>
</comment>
<dbReference type="GO" id="GO:0051539">
    <property type="term" value="F:4 iron, 4 sulfur cluster binding"/>
    <property type="evidence" value="ECO:0007669"/>
    <property type="project" value="UniProtKB-KW"/>
</dbReference>
<evidence type="ECO:0000256" key="8">
    <source>
        <dbReference type="ARBA" id="ARBA00023002"/>
    </source>
</evidence>
<protein>
    <recommendedName>
        <fullName evidence="4 12">Anaerobic ribonucleoside-triphosphate reductase-activating protein</fullName>
        <ecNumber evidence="12">1.97.1.-</ecNumber>
    </recommendedName>
</protein>
<comment type="function">
    <text evidence="2 12">Activation of anaerobic ribonucleoside-triphosphate reductase under anaerobic conditions by generation of an organic free radical, using S-adenosylmethionine and reduced flavodoxin as cosubstrates to produce 5'-deoxy-adenosine.</text>
</comment>
<keyword evidence="6" id="KW-0949">S-adenosyl-L-methionine</keyword>
<dbReference type="GO" id="GO:0046872">
    <property type="term" value="F:metal ion binding"/>
    <property type="evidence" value="ECO:0007669"/>
    <property type="project" value="UniProtKB-KW"/>
</dbReference>
<organism evidence="13 14">
    <name type="scientific">Collinsella tanakaei</name>
    <dbReference type="NCBI Taxonomy" id="626935"/>
    <lineage>
        <taxon>Bacteria</taxon>
        <taxon>Bacillati</taxon>
        <taxon>Actinomycetota</taxon>
        <taxon>Coriobacteriia</taxon>
        <taxon>Coriobacteriales</taxon>
        <taxon>Coriobacteriaceae</taxon>
        <taxon>Collinsella</taxon>
    </lineage>
</organism>
<evidence type="ECO:0000256" key="1">
    <source>
        <dbReference type="ARBA" id="ARBA00001966"/>
    </source>
</evidence>
<dbReference type="InterPro" id="IPR012837">
    <property type="entry name" value="NrdG"/>
</dbReference>
<dbReference type="InterPro" id="IPR013785">
    <property type="entry name" value="Aldolase_TIM"/>
</dbReference>
<evidence type="ECO:0000256" key="5">
    <source>
        <dbReference type="ARBA" id="ARBA00022485"/>
    </source>
</evidence>
<evidence type="ECO:0000256" key="3">
    <source>
        <dbReference type="ARBA" id="ARBA00009777"/>
    </source>
</evidence>
<dbReference type="PROSITE" id="PS01087">
    <property type="entry name" value="RADICAL_ACTIVATING"/>
    <property type="match status" value="1"/>
</dbReference>
<dbReference type="Gene3D" id="3.20.20.70">
    <property type="entry name" value="Aldolase class I"/>
    <property type="match status" value="1"/>
</dbReference>
<comment type="catalytic activity">
    <reaction evidence="11">
        <text>glycyl-[protein] + reduced [flavodoxin] + S-adenosyl-L-methionine = glycin-2-yl radical-[protein] + semiquinone [flavodoxin] + 5'-deoxyadenosine + L-methionine + H(+)</text>
        <dbReference type="Rhea" id="RHEA:61976"/>
        <dbReference type="Rhea" id="RHEA-COMP:10622"/>
        <dbReference type="Rhea" id="RHEA-COMP:14480"/>
        <dbReference type="Rhea" id="RHEA-COMP:15993"/>
        <dbReference type="Rhea" id="RHEA-COMP:15994"/>
        <dbReference type="ChEBI" id="CHEBI:15378"/>
        <dbReference type="ChEBI" id="CHEBI:17319"/>
        <dbReference type="ChEBI" id="CHEBI:29947"/>
        <dbReference type="ChEBI" id="CHEBI:32722"/>
        <dbReference type="ChEBI" id="CHEBI:57618"/>
        <dbReference type="ChEBI" id="CHEBI:57844"/>
        <dbReference type="ChEBI" id="CHEBI:59789"/>
        <dbReference type="ChEBI" id="CHEBI:140311"/>
    </reaction>
</comment>
<dbReference type="InterPro" id="IPR007197">
    <property type="entry name" value="rSAM"/>
</dbReference>
<dbReference type="AlphaFoldDB" id="A0A3E4QX03"/>
<evidence type="ECO:0000313" key="13">
    <source>
        <dbReference type="EMBL" id="RGL11637.1"/>
    </source>
</evidence>
<dbReference type="InterPro" id="IPR001989">
    <property type="entry name" value="Radical_activat_CS"/>
</dbReference>
<evidence type="ECO:0000256" key="12">
    <source>
        <dbReference type="PIRNR" id="PIRNR000368"/>
    </source>
</evidence>
<evidence type="ECO:0000256" key="6">
    <source>
        <dbReference type="ARBA" id="ARBA00022691"/>
    </source>
</evidence>
<dbReference type="InterPro" id="IPR058240">
    <property type="entry name" value="rSAM_sf"/>
</dbReference>
<evidence type="ECO:0000256" key="4">
    <source>
        <dbReference type="ARBA" id="ARBA00014281"/>
    </source>
</evidence>
<keyword evidence="9" id="KW-0408">Iron</keyword>
<comment type="cofactor">
    <cofactor evidence="1">
        <name>[4Fe-4S] cluster</name>
        <dbReference type="ChEBI" id="CHEBI:49883"/>
    </cofactor>
</comment>
<evidence type="ECO:0000256" key="9">
    <source>
        <dbReference type="ARBA" id="ARBA00023004"/>
    </source>
</evidence>
<dbReference type="NCBIfam" id="TIGR02491">
    <property type="entry name" value="NrdG"/>
    <property type="match status" value="1"/>
</dbReference>
<keyword evidence="10" id="KW-0411">Iron-sulfur</keyword>
<evidence type="ECO:0000256" key="10">
    <source>
        <dbReference type="ARBA" id="ARBA00023014"/>
    </source>
</evidence>
<evidence type="ECO:0000256" key="11">
    <source>
        <dbReference type="ARBA" id="ARBA00047365"/>
    </source>
</evidence>
<dbReference type="Proteomes" id="UP000260943">
    <property type="component" value="Unassembled WGS sequence"/>
</dbReference>
<name>A0A3E4QX03_9ACTN</name>
<dbReference type="PIRSF" id="PIRSF000368">
    <property type="entry name" value="NrdG"/>
    <property type="match status" value="1"/>
</dbReference>
<accession>A0A3E4QX03</accession>
<dbReference type="SFLD" id="SFLDG01063">
    <property type="entry name" value="activating_enzymes__group_1"/>
    <property type="match status" value="1"/>
</dbReference>